<reference evidence="1 2" key="1">
    <citation type="submission" date="2022-12" db="EMBL/GenBank/DDBJ databases">
        <title>Dasania phycosphaerae sp. nov., isolated from particulate material of the south coast of Korea.</title>
        <authorList>
            <person name="Jiang Y."/>
        </authorList>
    </citation>
    <scope>NUCLEOTIDE SEQUENCE [LARGE SCALE GENOMIC DNA]</scope>
    <source>
        <strain evidence="1 2">GY-19</strain>
    </source>
</reference>
<dbReference type="EMBL" id="JAPTGG010000002">
    <property type="protein sequence ID" value="MCZ0864113.1"/>
    <property type="molecule type" value="Genomic_DNA"/>
</dbReference>
<dbReference type="AlphaFoldDB" id="A0A9J6RIE5"/>
<dbReference type="InterPro" id="IPR021244">
    <property type="entry name" value="DUF2802"/>
</dbReference>
<evidence type="ECO:0000313" key="1">
    <source>
        <dbReference type="EMBL" id="MCZ0864113.1"/>
    </source>
</evidence>
<sequence>MLIWGALFVLAAYSVAVSGYAIKNRNKLEQLEASLSEKMAQFNRELEAVNNGAIGVGQHLIHVEKKLNTVVSEQERLLTTAEFQPYGQAEAMAEQGVDAEQLSERFGLSESEAQLMSMIKQRSAAQAL</sequence>
<organism evidence="1 2">
    <name type="scientific">Dasania phycosphaerae</name>
    <dbReference type="NCBI Taxonomy" id="2950436"/>
    <lineage>
        <taxon>Bacteria</taxon>
        <taxon>Pseudomonadati</taxon>
        <taxon>Pseudomonadota</taxon>
        <taxon>Gammaproteobacteria</taxon>
        <taxon>Cellvibrionales</taxon>
        <taxon>Spongiibacteraceae</taxon>
        <taxon>Dasania</taxon>
    </lineage>
</organism>
<dbReference type="Pfam" id="PF10975">
    <property type="entry name" value="DUF2802"/>
    <property type="match status" value="1"/>
</dbReference>
<evidence type="ECO:0000313" key="2">
    <source>
        <dbReference type="Proteomes" id="UP001069090"/>
    </source>
</evidence>
<comment type="caution">
    <text evidence="1">The sequence shown here is derived from an EMBL/GenBank/DDBJ whole genome shotgun (WGS) entry which is preliminary data.</text>
</comment>
<name>A0A9J6RIE5_9GAMM</name>
<gene>
    <name evidence="1" type="ORF">O0V09_02805</name>
</gene>
<protein>
    <submittedName>
        <fullName evidence="1">DUF2802 domain-containing protein</fullName>
    </submittedName>
</protein>
<dbReference type="RefSeq" id="WP_258330270.1">
    <property type="nucleotide sequence ID" value="NZ_JAPTGG010000002.1"/>
</dbReference>
<dbReference type="Proteomes" id="UP001069090">
    <property type="component" value="Unassembled WGS sequence"/>
</dbReference>
<proteinExistence type="predicted"/>
<keyword evidence="2" id="KW-1185">Reference proteome</keyword>
<accession>A0A9J6RIE5</accession>